<name>A0A6I4T1H5_9SPHN</name>
<keyword evidence="1" id="KW-0472">Membrane</keyword>
<sequence length="80" mass="8415">MELFAIIIAAILGWQYAAFGARELKVMALVVAGWTAVTTAASVPYLTLTAFVFSLVFHTGVIAVPYALGAVARKLAGKKS</sequence>
<dbReference type="Proteomes" id="UP000433652">
    <property type="component" value="Unassembled WGS sequence"/>
</dbReference>
<feature type="transmembrane region" description="Helical" evidence="1">
    <location>
        <begin position="44"/>
        <end position="68"/>
    </location>
</feature>
<keyword evidence="3" id="KW-1185">Reference proteome</keyword>
<dbReference type="EMBL" id="WTYM01000059">
    <property type="protein sequence ID" value="MXO61117.1"/>
    <property type="molecule type" value="Genomic_DNA"/>
</dbReference>
<comment type="caution">
    <text evidence="2">The sequence shown here is derived from an EMBL/GenBank/DDBJ whole genome shotgun (WGS) entry which is preliminary data.</text>
</comment>
<gene>
    <name evidence="2" type="ORF">GRI89_16360</name>
</gene>
<evidence type="ECO:0000313" key="3">
    <source>
        <dbReference type="Proteomes" id="UP000433652"/>
    </source>
</evidence>
<keyword evidence="1" id="KW-1133">Transmembrane helix</keyword>
<dbReference type="AlphaFoldDB" id="A0A6I4T1H5"/>
<evidence type="ECO:0000313" key="2">
    <source>
        <dbReference type="EMBL" id="MXO61117.1"/>
    </source>
</evidence>
<proteinExistence type="predicted"/>
<accession>A0A6I4T1H5</accession>
<keyword evidence="1" id="KW-0812">Transmembrane</keyword>
<organism evidence="2 3">
    <name type="scientific">Croceibacterium salegens</name>
    <dbReference type="NCBI Taxonomy" id="1737568"/>
    <lineage>
        <taxon>Bacteria</taxon>
        <taxon>Pseudomonadati</taxon>
        <taxon>Pseudomonadota</taxon>
        <taxon>Alphaproteobacteria</taxon>
        <taxon>Sphingomonadales</taxon>
        <taxon>Erythrobacteraceae</taxon>
        <taxon>Croceibacterium</taxon>
    </lineage>
</organism>
<dbReference type="OrthoDB" id="9781411at2"/>
<reference evidence="2 3" key="1">
    <citation type="submission" date="2019-12" db="EMBL/GenBank/DDBJ databases">
        <title>Genomic-based taxomic classification of the family Erythrobacteraceae.</title>
        <authorList>
            <person name="Xu L."/>
        </authorList>
    </citation>
    <scope>NUCLEOTIDE SEQUENCE [LARGE SCALE GENOMIC DNA]</scope>
    <source>
        <strain evidence="2 3">MCCC 1K01500</strain>
    </source>
</reference>
<protein>
    <submittedName>
        <fullName evidence="2">Uncharacterized protein</fullName>
    </submittedName>
</protein>
<evidence type="ECO:0000256" key="1">
    <source>
        <dbReference type="SAM" id="Phobius"/>
    </source>
</evidence>
<dbReference type="RefSeq" id="WP_159797936.1">
    <property type="nucleotide sequence ID" value="NZ_WTYM01000059.1"/>
</dbReference>